<sequence>MRLAGLTIVLGCVSPCFAGAASAVADEVTFTRDIAPILQRSCQHCHRPDSVAPMSFLTYEEVRPWARAMKTRTALRNKRGAMPPWFVEKDIGIQHFKDDPSLSEDEISAIAVWADSGAPRGNPADLPPPRFVVGEDDGWRIGTPDLIIRSPEITVRATGADRWEPIGVVPTGLTQDRYVEAVEIREVNDIPKDSAGGTVGGRFVFHHLNYSSHVMEDEQPEAFTAETTTVWPVHEVGRNADIFPADAGRILAAGSVLNLETAHLHSNGRETKAHLEFAFKFHPVGYRPNVEWVRRFTGNGVDISIKPTLADQELHAYAVLQQHTKILTFEPHMHAPGIRMCLEAIWGASVQTLTCAGYDHNWVRSYVYADDAAPLLPEGTILHLIGYMDTTPANRNVADPRNWGGGGRRSVANMFIDLGEGLALSDAEFEREMGDRRKRLGLTKNDVVIGCPLCQVPFPSQA</sequence>
<reference evidence="1" key="1">
    <citation type="submission" date="2018-05" db="EMBL/GenBank/DDBJ databases">
        <authorList>
            <person name="Lanie J.A."/>
            <person name="Ng W.-L."/>
            <person name="Kazmierczak K.M."/>
            <person name="Andrzejewski T.M."/>
            <person name="Davidsen T.M."/>
            <person name="Wayne K.J."/>
            <person name="Tettelin H."/>
            <person name="Glass J.I."/>
            <person name="Rusch D."/>
            <person name="Podicherti R."/>
            <person name="Tsui H.-C.T."/>
            <person name="Winkler M.E."/>
        </authorList>
    </citation>
    <scope>NUCLEOTIDE SEQUENCE</scope>
</reference>
<dbReference type="EMBL" id="UINC01004943">
    <property type="protein sequence ID" value="SVA17971.1"/>
    <property type="molecule type" value="Genomic_DNA"/>
</dbReference>
<dbReference type="AlphaFoldDB" id="A0A381TR56"/>
<name>A0A381TR56_9ZZZZ</name>
<protein>
    <recommendedName>
        <fullName evidence="2">Cytochrome c domain-containing protein</fullName>
    </recommendedName>
</protein>
<evidence type="ECO:0008006" key="2">
    <source>
        <dbReference type="Google" id="ProtNLM"/>
    </source>
</evidence>
<organism evidence="1">
    <name type="scientific">marine metagenome</name>
    <dbReference type="NCBI Taxonomy" id="408172"/>
    <lineage>
        <taxon>unclassified sequences</taxon>
        <taxon>metagenomes</taxon>
        <taxon>ecological metagenomes</taxon>
    </lineage>
</organism>
<evidence type="ECO:0000313" key="1">
    <source>
        <dbReference type="EMBL" id="SVA17971.1"/>
    </source>
</evidence>
<accession>A0A381TR56</accession>
<gene>
    <name evidence="1" type="ORF">METZ01_LOCUS70825</name>
</gene>
<feature type="non-terminal residue" evidence="1">
    <location>
        <position position="462"/>
    </location>
</feature>
<proteinExistence type="predicted"/>